<dbReference type="SUPFAM" id="SSF53748">
    <property type="entry name" value="Phosphoglycerate kinase"/>
    <property type="match status" value="1"/>
</dbReference>
<dbReference type="InterPro" id="IPR015824">
    <property type="entry name" value="Phosphoglycerate_kinase_N"/>
</dbReference>
<accession>X0UG10</accession>
<feature type="non-terminal residue" evidence="8">
    <location>
        <position position="177"/>
    </location>
</feature>
<keyword evidence="6" id="KW-0418">Kinase</keyword>
<dbReference type="GO" id="GO:0043531">
    <property type="term" value="F:ADP binding"/>
    <property type="evidence" value="ECO:0007669"/>
    <property type="project" value="TreeGrafter"/>
</dbReference>
<dbReference type="AlphaFoldDB" id="X0UG10"/>
<comment type="catalytic activity">
    <reaction evidence="1">
        <text>(2R)-3-phosphoglycerate + ATP = (2R)-3-phospho-glyceroyl phosphate + ADP</text>
        <dbReference type="Rhea" id="RHEA:14801"/>
        <dbReference type="ChEBI" id="CHEBI:30616"/>
        <dbReference type="ChEBI" id="CHEBI:57604"/>
        <dbReference type="ChEBI" id="CHEBI:58272"/>
        <dbReference type="ChEBI" id="CHEBI:456216"/>
        <dbReference type="EC" id="2.7.2.3"/>
    </reaction>
</comment>
<organism evidence="8">
    <name type="scientific">marine sediment metagenome</name>
    <dbReference type="NCBI Taxonomy" id="412755"/>
    <lineage>
        <taxon>unclassified sequences</taxon>
        <taxon>metagenomes</taxon>
        <taxon>ecological metagenomes</taxon>
    </lineage>
</organism>
<keyword evidence="5" id="KW-0547">Nucleotide-binding</keyword>
<evidence type="ECO:0000313" key="8">
    <source>
        <dbReference type="EMBL" id="GAF99347.1"/>
    </source>
</evidence>
<evidence type="ECO:0000256" key="1">
    <source>
        <dbReference type="ARBA" id="ARBA00000642"/>
    </source>
</evidence>
<dbReference type="PANTHER" id="PTHR11406:SF23">
    <property type="entry name" value="PHOSPHOGLYCERATE KINASE 1, CHLOROPLASTIC-RELATED"/>
    <property type="match status" value="1"/>
</dbReference>
<protein>
    <recommendedName>
        <fullName evidence="3">phosphoglycerate kinase</fullName>
        <ecNumber evidence="3">2.7.2.3</ecNumber>
    </recommendedName>
</protein>
<dbReference type="EC" id="2.7.2.3" evidence="3"/>
<dbReference type="GO" id="GO:0004618">
    <property type="term" value="F:phosphoglycerate kinase activity"/>
    <property type="evidence" value="ECO:0007669"/>
    <property type="project" value="UniProtKB-EC"/>
</dbReference>
<evidence type="ECO:0000256" key="4">
    <source>
        <dbReference type="ARBA" id="ARBA00022679"/>
    </source>
</evidence>
<dbReference type="GO" id="GO:0006096">
    <property type="term" value="P:glycolytic process"/>
    <property type="evidence" value="ECO:0007669"/>
    <property type="project" value="InterPro"/>
</dbReference>
<dbReference type="PANTHER" id="PTHR11406">
    <property type="entry name" value="PHOSPHOGLYCERATE KINASE"/>
    <property type="match status" value="1"/>
</dbReference>
<dbReference type="GO" id="GO:0005829">
    <property type="term" value="C:cytosol"/>
    <property type="evidence" value="ECO:0007669"/>
    <property type="project" value="TreeGrafter"/>
</dbReference>
<keyword evidence="4" id="KW-0808">Transferase</keyword>
<comment type="similarity">
    <text evidence="2">Belongs to the phosphoglycerate kinase family.</text>
</comment>
<name>X0UG10_9ZZZZ</name>
<keyword evidence="7" id="KW-0067">ATP-binding</keyword>
<proteinExistence type="inferred from homology"/>
<dbReference type="GO" id="GO:0005524">
    <property type="term" value="F:ATP binding"/>
    <property type="evidence" value="ECO:0007669"/>
    <property type="project" value="UniProtKB-KW"/>
</dbReference>
<evidence type="ECO:0000256" key="5">
    <source>
        <dbReference type="ARBA" id="ARBA00022741"/>
    </source>
</evidence>
<dbReference type="EMBL" id="BARS01012496">
    <property type="protein sequence ID" value="GAF99347.1"/>
    <property type="molecule type" value="Genomic_DNA"/>
</dbReference>
<evidence type="ECO:0000256" key="7">
    <source>
        <dbReference type="ARBA" id="ARBA00022840"/>
    </source>
</evidence>
<comment type="caution">
    <text evidence="8">The sequence shown here is derived from an EMBL/GenBank/DDBJ whole genome shotgun (WGS) entry which is preliminary data.</text>
</comment>
<evidence type="ECO:0000256" key="2">
    <source>
        <dbReference type="ARBA" id="ARBA00008982"/>
    </source>
</evidence>
<sequence length="177" mass="20301">MNIKTLDDFSFKNKRVLVRVDLNSPVVNKKIKLSERLTEHSKTLKELSGKKAKVVVLAHQGRPNEEDFLSLEQHAKLLNKYVKIKFVNDTLGKKAINAIKNLRSGEILLLENIRFLKEEFKPSKENKIVKTLEHLFDIFVNDAFSVSHRSQTSIVGFKNLEKCAGRVMGQELKSLEK</sequence>
<dbReference type="PROSITE" id="PS00111">
    <property type="entry name" value="PGLYCERATE_KINASE"/>
    <property type="match status" value="1"/>
</dbReference>
<evidence type="ECO:0000256" key="3">
    <source>
        <dbReference type="ARBA" id="ARBA00013061"/>
    </source>
</evidence>
<dbReference type="GO" id="GO:0006094">
    <property type="term" value="P:gluconeogenesis"/>
    <property type="evidence" value="ECO:0007669"/>
    <property type="project" value="TreeGrafter"/>
</dbReference>
<dbReference type="Gene3D" id="3.40.50.1260">
    <property type="entry name" value="Phosphoglycerate kinase, N-terminal domain"/>
    <property type="match status" value="1"/>
</dbReference>
<reference evidence="8" key="1">
    <citation type="journal article" date="2014" name="Front. Microbiol.">
        <title>High frequency of phylogenetically diverse reductive dehalogenase-homologous genes in deep subseafloor sedimentary metagenomes.</title>
        <authorList>
            <person name="Kawai M."/>
            <person name="Futagami T."/>
            <person name="Toyoda A."/>
            <person name="Takaki Y."/>
            <person name="Nishi S."/>
            <person name="Hori S."/>
            <person name="Arai W."/>
            <person name="Tsubouchi T."/>
            <person name="Morono Y."/>
            <person name="Uchiyama I."/>
            <person name="Ito T."/>
            <person name="Fujiyama A."/>
            <person name="Inagaki F."/>
            <person name="Takami H."/>
        </authorList>
    </citation>
    <scope>NUCLEOTIDE SEQUENCE</scope>
    <source>
        <strain evidence="8">Expedition CK06-06</strain>
    </source>
</reference>
<dbReference type="PRINTS" id="PR00477">
    <property type="entry name" value="PHGLYCKINASE"/>
</dbReference>
<dbReference type="Pfam" id="PF00162">
    <property type="entry name" value="PGK"/>
    <property type="match status" value="1"/>
</dbReference>
<gene>
    <name evidence="8" type="ORF">S01H1_22225</name>
</gene>
<dbReference type="InterPro" id="IPR015911">
    <property type="entry name" value="Phosphoglycerate_kinase_CS"/>
</dbReference>
<dbReference type="InterPro" id="IPR036043">
    <property type="entry name" value="Phosphoglycerate_kinase_sf"/>
</dbReference>
<dbReference type="FunFam" id="3.40.50.1260:FF:000006">
    <property type="entry name" value="Phosphoglycerate kinase"/>
    <property type="match status" value="1"/>
</dbReference>
<dbReference type="InterPro" id="IPR001576">
    <property type="entry name" value="Phosphoglycerate_kinase"/>
</dbReference>
<evidence type="ECO:0000256" key="6">
    <source>
        <dbReference type="ARBA" id="ARBA00022777"/>
    </source>
</evidence>